<dbReference type="GO" id="GO:0003677">
    <property type="term" value="F:DNA binding"/>
    <property type="evidence" value="ECO:0007669"/>
    <property type="project" value="InterPro"/>
</dbReference>
<name>A0A212KBC7_9BACT</name>
<sequence>MQGRFINKYLIVAKKEKESAVKSFVLRVDPEMMEAIEKWAADEFRSTNGQIQYILDQALRKAGRIKKKKETLIDNKDE</sequence>
<dbReference type="EMBL" id="FLUL01000001">
    <property type="protein sequence ID" value="SBW09001.1"/>
    <property type="molecule type" value="Genomic_DNA"/>
</dbReference>
<organism evidence="2">
    <name type="scientific">uncultured Dysgonomonas sp</name>
    <dbReference type="NCBI Taxonomy" id="206096"/>
    <lineage>
        <taxon>Bacteria</taxon>
        <taxon>Pseudomonadati</taxon>
        <taxon>Bacteroidota</taxon>
        <taxon>Bacteroidia</taxon>
        <taxon>Bacteroidales</taxon>
        <taxon>Dysgonomonadaceae</taxon>
        <taxon>Dysgonomonas</taxon>
        <taxon>environmental samples</taxon>
    </lineage>
</organism>
<evidence type="ECO:0000313" key="2">
    <source>
        <dbReference type="EMBL" id="SBW09001.1"/>
    </source>
</evidence>
<evidence type="ECO:0000259" key="1">
    <source>
        <dbReference type="Pfam" id="PF03869"/>
    </source>
</evidence>
<dbReference type="GO" id="GO:0006355">
    <property type="term" value="P:regulation of DNA-templated transcription"/>
    <property type="evidence" value="ECO:0007669"/>
    <property type="project" value="InterPro"/>
</dbReference>
<dbReference type="Gene3D" id="1.10.1220.10">
    <property type="entry name" value="Met repressor-like"/>
    <property type="match status" value="1"/>
</dbReference>
<dbReference type="Pfam" id="PF03869">
    <property type="entry name" value="Arc"/>
    <property type="match status" value="1"/>
</dbReference>
<accession>A0A212KBC7</accession>
<proteinExistence type="predicted"/>
<protein>
    <recommendedName>
        <fullName evidence="1">Arc-like DNA binding domain-containing protein</fullName>
    </recommendedName>
</protein>
<gene>
    <name evidence="2" type="ORF">KL86DYS2_13516</name>
</gene>
<dbReference type="InterPro" id="IPR013321">
    <property type="entry name" value="Arc_rbn_hlx_hlx"/>
</dbReference>
<dbReference type="AlphaFoldDB" id="A0A212KBC7"/>
<dbReference type="InterPro" id="IPR010985">
    <property type="entry name" value="Ribbon_hlx_hlx"/>
</dbReference>
<dbReference type="SUPFAM" id="SSF47598">
    <property type="entry name" value="Ribbon-helix-helix"/>
    <property type="match status" value="1"/>
</dbReference>
<dbReference type="RefSeq" id="WP_296952438.1">
    <property type="nucleotide sequence ID" value="NZ_LT599021.1"/>
</dbReference>
<dbReference type="InterPro" id="IPR005569">
    <property type="entry name" value="Arc_DNA-bd_dom"/>
</dbReference>
<feature type="domain" description="Arc-like DNA binding" evidence="1">
    <location>
        <begin position="23"/>
        <end position="66"/>
    </location>
</feature>
<reference evidence="2" key="1">
    <citation type="submission" date="2016-04" db="EMBL/GenBank/DDBJ databases">
        <authorList>
            <person name="Evans L.H."/>
            <person name="Alamgir A."/>
            <person name="Owens N."/>
            <person name="Weber N.D."/>
            <person name="Virtaneva K."/>
            <person name="Barbian K."/>
            <person name="Babar A."/>
            <person name="Rosenke K."/>
        </authorList>
    </citation>
    <scope>NUCLEOTIDE SEQUENCE</scope>
    <source>
        <strain evidence="2">86-2</strain>
    </source>
</reference>